<evidence type="ECO:0000313" key="4">
    <source>
        <dbReference type="Proteomes" id="UP000028045"/>
    </source>
</evidence>
<dbReference type="Proteomes" id="UP000028045">
    <property type="component" value="Unassembled WGS sequence"/>
</dbReference>
<feature type="region of interest" description="Disordered" evidence="1">
    <location>
        <begin position="60"/>
        <end position="138"/>
    </location>
</feature>
<keyword evidence="2" id="KW-0812">Transmembrane</keyword>
<keyword evidence="4" id="KW-1185">Reference proteome</keyword>
<feature type="compositionally biased region" description="Basic and acidic residues" evidence="1">
    <location>
        <begin position="7"/>
        <end position="23"/>
    </location>
</feature>
<proteinExistence type="predicted"/>
<organism evidence="3 4">
    <name type="scientific">Stachybotrys chartarum (strain CBS 109288 / IBT 7711)</name>
    <name type="common">Toxic black mold</name>
    <name type="synonym">Stilbospora chartarum</name>
    <dbReference type="NCBI Taxonomy" id="1280523"/>
    <lineage>
        <taxon>Eukaryota</taxon>
        <taxon>Fungi</taxon>
        <taxon>Dikarya</taxon>
        <taxon>Ascomycota</taxon>
        <taxon>Pezizomycotina</taxon>
        <taxon>Sordariomycetes</taxon>
        <taxon>Hypocreomycetidae</taxon>
        <taxon>Hypocreales</taxon>
        <taxon>Stachybotryaceae</taxon>
        <taxon>Stachybotrys</taxon>
    </lineage>
</organism>
<dbReference type="EMBL" id="KL648554">
    <property type="protein sequence ID" value="KEY68984.1"/>
    <property type="molecule type" value="Genomic_DNA"/>
</dbReference>
<dbReference type="AlphaFoldDB" id="A0A084AUK5"/>
<name>A0A084AUK5_STACB</name>
<evidence type="ECO:0000256" key="1">
    <source>
        <dbReference type="SAM" id="MobiDB-lite"/>
    </source>
</evidence>
<evidence type="ECO:0000313" key="3">
    <source>
        <dbReference type="EMBL" id="KEY68984.1"/>
    </source>
</evidence>
<evidence type="ECO:0000256" key="2">
    <source>
        <dbReference type="SAM" id="Phobius"/>
    </source>
</evidence>
<feature type="compositionally biased region" description="Pro residues" evidence="1">
    <location>
        <begin position="171"/>
        <end position="180"/>
    </location>
</feature>
<feature type="region of interest" description="Disordered" evidence="1">
    <location>
        <begin position="158"/>
        <end position="256"/>
    </location>
</feature>
<gene>
    <name evidence="3" type="ORF">S7711_03291</name>
</gene>
<keyword evidence="2" id="KW-0472">Membrane</keyword>
<feature type="region of interest" description="Disordered" evidence="1">
    <location>
        <begin position="1"/>
        <end position="38"/>
    </location>
</feature>
<sequence>MVPTWKPEYRELGRNELAEESKRWAMPAWTRDDDDDEVEDRGFFERMRLRKKADRRLLSSITVPHTTRTLLARQDQGTLAPPPPPQTTGIPSGSESGDESSNSSTESSRRPAPTRPPAPLTSSSLLPASQGPIVTLPEQGLSSSAPIISLPSELPSATGLPGGGLRITTLVPPPPPPPPSSTSTSSASSSSPTSTSSASSSSPTPNFETIANSPLSSTHLAHATAGATSTSTVAPATESADRKQVVEPPPYGRRHGPNAAERAVHILGAIGGVFFIIGLIWFLWRTFKKSRTARKRGKQSFTRHRIRLAVPFFHSRSQSDTPNVDDSYPTAFEEKQMAEQAQRDDASSLEAKMYPEHYQTDQTMDSVATLPPAYAEKTRLQYLTDNILSHVPKHSLSSNTAEYGLGNTLRTEGPYTSKRSSEISSLSSAFGDQDIIVPVSAESTLREQTMTRDEIVKGLPPPPPVRRESLASRMSRITLYTESSDDSPPRFRTVNSWVRQQTGRITRQNKRAEEEDVPPVPSLPAEPEFVMMMPDGEEPRRVDMNQTDSSNKAVLHYI</sequence>
<feature type="compositionally biased region" description="Low complexity" evidence="1">
    <location>
        <begin position="181"/>
        <end position="205"/>
    </location>
</feature>
<feature type="compositionally biased region" description="Polar residues" evidence="1">
    <location>
        <begin position="206"/>
        <end position="215"/>
    </location>
</feature>
<feature type="compositionally biased region" description="Low complexity" evidence="1">
    <location>
        <begin position="120"/>
        <end position="129"/>
    </location>
</feature>
<dbReference type="OrthoDB" id="5411141at2759"/>
<keyword evidence="2" id="KW-1133">Transmembrane helix</keyword>
<feature type="compositionally biased region" description="Low complexity" evidence="1">
    <location>
        <begin position="216"/>
        <end position="238"/>
    </location>
</feature>
<protein>
    <submittedName>
        <fullName evidence="3">Uncharacterized protein</fullName>
    </submittedName>
</protein>
<feature type="region of interest" description="Disordered" evidence="1">
    <location>
        <begin position="502"/>
        <end position="558"/>
    </location>
</feature>
<feature type="compositionally biased region" description="Low complexity" evidence="1">
    <location>
        <begin position="92"/>
        <end position="106"/>
    </location>
</feature>
<feature type="compositionally biased region" description="Polar residues" evidence="1">
    <location>
        <begin position="60"/>
        <end position="69"/>
    </location>
</feature>
<accession>A0A084AUK5</accession>
<feature type="transmembrane region" description="Helical" evidence="2">
    <location>
        <begin position="263"/>
        <end position="284"/>
    </location>
</feature>
<dbReference type="HOGENOM" id="CLU_488494_0_0_1"/>
<reference evidence="3 4" key="1">
    <citation type="journal article" date="2014" name="BMC Genomics">
        <title>Comparative genome sequencing reveals chemotype-specific gene clusters in the toxigenic black mold Stachybotrys.</title>
        <authorList>
            <person name="Semeiks J."/>
            <person name="Borek D."/>
            <person name="Otwinowski Z."/>
            <person name="Grishin N.V."/>
        </authorList>
    </citation>
    <scope>NUCLEOTIDE SEQUENCE [LARGE SCALE GENOMIC DNA]</scope>
    <source>
        <strain evidence="4">CBS 109288 / IBT 7711</strain>
    </source>
</reference>